<dbReference type="Gene3D" id="3.20.20.370">
    <property type="entry name" value="Glycoside hydrolase/deacetylase"/>
    <property type="match status" value="1"/>
</dbReference>
<evidence type="ECO:0000256" key="2">
    <source>
        <dbReference type="ARBA" id="ARBA00022729"/>
    </source>
</evidence>
<evidence type="ECO:0000256" key="1">
    <source>
        <dbReference type="ARBA" id="ARBA00004613"/>
    </source>
</evidence>
<dbReference type="Pfam" id="PF01522">
    <property type="entry name" value="Polysacc_deac_1"/>
    <property type="match status" value="1"/>
</dbReference>
<organism evidence="4 5">
    <name type="scientific">Thalassotalea insulae</name>
    <dbReference type="NCBI Taxonomy" id="2056778"/>
    <lineage>
        <taxon>Bacteria</taxon>
        <taxon>Pseudomonadati</taxon>
        <taxon>Pseudomonadota</taxon>
        <taxon>Gammaproteobacteria</taxon>
        <taxon>Alteromonadales</taxon>
        <taxon>Colwelliaceae</taxon>
        <taxon>Thalassotalea</taxon>
    </lineage>
</organism>
<evidence type="ECO:0000259" key="3">
    <source>
        <dbReference type="PROSITE" id="PS51677"/>
    </source>
</evidence>
<protein>
    <submittedName>
        <fullName evidence="4">Polysaccharide deacetylase</fullName>
    </submittedName>
</protein>
<proteinExistence type="predicted"/>
<comment type="caution">
    <text evidence="4">The sequence shown here is derived from an EMBL/GenBank/DDBJ whole genome shotgun (WGS) entry which is preliminary data.</text>
</comment>
<dbReference type="PROSITE" id="PS51677">
    <property type="entry name" value="NODB"/>
    <property type="match status" value="1"/>
</dbReference>
<dbReference type="EMBL" id="BSST01000001">
    <property type="protein sequence ID" value="GLX78713.1"/>
    <property type="molecule type" value="Genomic_DNA"/>
</dbReference>
<sequence>MEIIFQKDSYLFALNLYNNMTSIHSRRDTLQSDMKKYLLIIIYLLLTNIHLNSEAAVILQYHHVSTETPVSTSIAPLQFEAHMQFLADNGYRVVALSEIMNSITKQQPIPDKTVAITFDDAYLDILQQAKPILDRFDYPFTIFVNPGIVEKKRANYLSWQQLKMMADSGVIIANHGFYHDSLARIPDDMTESQWLIKQGELLLKAETMIEEKTGQSWRYLAYPYGEYTPAIEQLVAEHDFIAFSQQSGAVGLATTLTRVPRFPVSQPYDKITSLKDKFASLPVVIEASNNSTIYEFGALAFANFNVIIDDFRKSQLNCYVTGIGKQQVEWLSDKEFRLTFNAPLPVGRVRSNCTAPSISQPGRYYWYSKPWFILNSGKKWYPL</sequence>
<dbReference type="InterPro" id="IPR051398">
    <property type="entry name" value="Polysacch_Deacetylase"/>
</dbReference>
<name>A0ABQ6GRX6_9GAMM</name>
<dbReference type="InterPro" id="IPR011330">
    <property type="entry name" value="Glyco_hydro/deAcase_b/a-brl"/>
</dbReference>
<evidence type="ECO:0000313" key="5">
    <source>
        <dbReference type="Proteomes" id="UP001157186"/>
    </source>
</evidence>
<reference evidence="4 5" key="1">
    <citation type="submission" date="2023-03" db="EMBL/GenBank/DDBJ databases">
        <title>Draft genome sequence of Thalassotalea insulae KCTC 62186T.</title>
        <authorList>
            <person name="Sawabe T."/>
        </authorList>
    </citation>
    <scope>NUCLEOTIDE SEQUENCE [LARGE SCALE GENOMIC DNA]</scope>
    <source>
        <strain evidence="4 5">KCTC 62186</strain>
    </source>
</reference>
<dbReference type="InterPro" id="IPR002509">
    <property type="entry name" value="NODB_dom"/>
</dbReference>
<dbReference type="SUPFAM" id="SSF88713">
    <property type="entry name" value="Glycoside hydrolase/deacetylase"/>
    <property type="match status" value="1"/>
</dbReference>
<evidence type="ECO:0000313" key="4">
    <source>
        <dbReference type="EMBL" id="GLX78713.1"/>
    </source>
</evidence>
<comment type="subcellular location">
    <subcellularLocation>
        <location evidence="1">Secreted</location>
    </subcellularLocation>
</comment>
<dbReference type="Proteomes" id="UP001157186">
    <property type="component" value="Unassembled WGS sequence"/>
</dbReference>
<dbReference type="PANTHER" id="PTHR34216">
    <property type="match status" value="1"/>
</dbReference>
<dbReference type="PANTHER" id="PTHR34216:SF3">
    <property type="entry name" value="POLY-BETA-1,6-N-ACETYL-D-GLUCOSAMINE N-DEACETYLASE"/>
    <property type="match status" value="1"/>
</dbReference>
<keyword evidence="2" id="KW-0732">Signal</keyword>
<gene>
    <name evidence="4" type="ORF">tinsulaeT_20530</name>
</gene>
<accession>A0ABQ6GRX6</accession>
<dbReference type="CDD" id="cd10973">
    <property type="entry name" value="CE4_DAC_u4_5s"/>
    <property type="match status" value="1"/>
</dbReference>
<feature type="domain" description="NodB homology" evidence="3">
    <location>
        <begin position="112"/>
        <end position="322"/>
    </location>
</feature>
<keyword evidence="5" id="KW-1185">Reference proteome</keyword>